<organism evidence="7 8">
    <name type="scientific">Albula glossodonta</name>
    <name type="common">roundjaw bonefish</name>
    <dbReference type="NCBI Taxonomy" id="121402"/>
    <lineage>
        <taxon>Eukaryota</taxon>
        <taxon>Metazoa</taxon>
        <taxon>Chordata</taxon>
        <taxon>Craniata</taxon>
        <taxon>Vertebrata</taxon>
        <taxon>Euteleostomi</taxon>
        <taxon>Actinopterygii</taxon>
        <taxon>Neopterygii</taxon>
        <taxon>Teleostei</taxon>
        <taxon>Albuliformes</taxon>
        <taxon>Albulidae</taxon>
        <taxon>Albula</taxon>
    </lineage>
</organism>
<dbReference type="Proteomes" id="UP000824540">
    <property type="component" value="Unassembled WGS sequence"/>
</dbReference>
<keyword evidence="3" id="KW-0804">Transcription</keyword>
<feature type="region of interest" description="Disordered" evidence="6">
    <location>
        <begin position="67"/>
        <end position="90"/>
    </location>
</feature>
<evidence type="ECO:0000256" key="3">
    <source>
        <dbReference type="ARBA" id="ARBA00023163"/>
    </source>
</evidence>
<dbReference type="PANTHER" id="PTHR15950">
    <property type="entry name" value="TRANSCRIPTION COFACTOR VESTIGIAL-LIKE PROTEIN"/>
    <property type="match status" value="1"/>
</dbReference>
<protein>
    <recommendedName>
        <fullName evidence="9">Transcription cofactor vestigial-like protein 3</fullName>
    </recommendedName>
</protein>
<keyword evidence="2" id="KW-0805">Transcription regulation</keyword>
<sequence>MSCLDVMYHQSYGAHHHLPAASATGAAAGYKAVDYHNQQQQKKLCSYSKMEGSMDLSVKGRQPELLAGEPVERLEEGSGDGEQGLGKEAQPAEAEYLSSRCVLFTYFQGDIGDVVDEHFSRALNQPAVFAGNGSSSRTPSRGLWRGGILSAGQCADFPSSLWNSGYPAPTSPCISSIRPDFSPSPCYHSAEQSAWVGPGLPRSSLAPLAPPPTPPDIWPYSLGAQGSASYSNVHEVYPHIHPPHSRHMVHHALGPTLDPRLTPLLLSSVCSPHSPSLHCEVNKTEPGSSSTTCSGSLDSWPTLHHGSLDIFDSSE</sequence>
<evidence type="ECO:0000256" key="1">
    <source>
        <dbReference type="ARBA" id="ARBA00004123"/>
    </source>
</evidence>
<evidence type="ECO:0000256" key="6">
    <source>
        <dbReference type="SAM" id="MobiDB-lite"/>
    </source>
</evidence>
<dbReference type="EMBL" id="JAFBMS010000010">
    <property type="protein sequence ID" value="KAG9349094.1"/>
    <property type="molecule type" value="Genomic_DNA"/>
</dbReference>
<evidence type="ECO:0000313" key="8">
    <source>
        <dbReference type="Proteomes" id="UP000824540"/>
    </source>
</evidence>
<gene>
    <name evidence="7" type="ORF">JZ751_029414</name>
</gene>
<evidence type="ECO:0000256" key="2">
    <source>
        <dbReference type="ARBA" id="ARBA00023015"/>
    </source>
</evidence>
<evidence type="ECO:0008006" key="9">
    <source>
        <dbReference type="Google" id="ProtNLM"/>
    </source>
</evidence>
<comment type="subcellular location">
    <subcellularLocation>
        <location evidence="1">Nucleus</location>
    </subcellularLocation>
</comment>
<proteinExistence type="inferred from homology"/>
<comment type="similarity">
    <text evidence="5">Belongs to the vestigial family.</text>
</comment>
<evidence type="ECO:0000313" key="7">
    <source>
        <dbReference type="EMBL" id="KAG9349094.1"/>
    </source>
</evidence>
<dbReference type="PANTHER" id="PTHR15950:SF16">
    <property type="entry name" value="TRANSCRIPTION COFACTOR VESTIGIAL-LIKE PROTEIN 3"/>
    <property type="match status" value="1"/>
</dbReference>
<dbReference type="OrthoDB" id="10069705at2759"/>
<evidence type="ECO:0000256" key="5">
    <source>
        <dbReference type="ARBA" id="ARBA00025784"/>
    </source>
</evidence>
<dbReference type="Pfam" id="PF07545">
    <property type="entry name" value="Vg_Tdu"/>
    <property type="match status" value="1"/>
</dbReference>
<dbReference type="AlphaFoldDB" id="A0A8T2P8Y2"/>
<dbReference type="GO" id="GO:0006355">
    <property type="term" value="P:regulation of DNA-templated transcription"/>
    <property type="evidence" value="ECO:0007669"/>
    <property type="project" value="InterPro"/>
</dbReference>
<dbReference type="InterPro" id="IPR011520">
    <property type="entry name" value="Vg_fam"/>
</dbReference>
<comment type="caution">
    <text evidence="7">The sequence shown here is derived from an EMBL/GenBank/DDBJ whole genome shotgun (WGS) entry which is preliminary data.</text>
</comment>
<dbReference type="GO" id="GO:0005634">
    <property type="term" value="C:nucleus"/>
    <property type="evidence" value="ECO:0007669"/>
    <property type="project" value="UniProtKB-SubCell"/>
</dbReference>
<evidence type="ECO:0000256" key="4">
    <source>
        <dbReference type="ARBA" id="ARBA00023242"/>
    </source>
</evidence>
<keyword evidence="4" id="KW-0539">Nucleus</keyword>
<reference evidence="7" key="1">
    <citation type="thesis" date="2021" institute="BYU ScholarsArchive" country="Provo, UT, USA">
        <title>Applications of and Algorithms for Genome Assembly and Genomic Analyses with an Emphasis on Marine Teleosts.</title>
        <authorList>
            <person name="Pickett B.D."/>
        </authorList>
    </citation>
    <scope>NUCLEOTIDE SEQUENCE</scope>
    <source>
        <strain evidence="7">HI-2016</strain>
    </source>
</reference>
<accession>A0A8T2P8Y2</accession>
<keyword evidence="8" id="KW-1185">Reference proteome</keyword>
<name>A0A8T2P8Y2_9TELE</name>